<dbReference type="UniPathway" id="UPA00537">
    <property type="reaction ID" value="UER00595"/>
</dbReference>
<evidence type="ECO:0000313" key="6">
    <source>
        <dbReference type="EMBL" id="EKD16533.1"/>
    </source>
</evidence>
<dbReference type="PANTHER" id="PTHR12561">
    <property type="entry name" value="LIPOATE-PROTEIN LIGASE"/>
    <property type="match status" value="1"/>
</dbReference>
<protein>
    <recommendedName>
        <fullName evidence="4">Putative lipoate-protein ligase A</fullName>
    </recommendedName>
</protein>
<dbReference type="InterPro" id="IPR004143">
    <property type="entry name" value="BPL_LPL_catalytic"/>
</dbReference>
<feature type="domain" description="BPL/LPL catalytic" evidence="5">
    <location>
        <begin position="64"/>
        <end position="256"/>
    </location>
</feature>
<accession>K1X799</accession>
<evidence type="ECO:0000313" key="7">
    <source>
        <dbReference type="Proteomes" id="UP000006753"/>
    </source>
</evidence>
<dbReference type="PANTHER" id="PTHR12561:SF3">
    <property type="entry name" value="LIPOYLTRANSFERASE 1, MITOCHONDRIAL"/>
    <property type="match status" value="1"/>
</dbReference>
<reference evidence="6 7" key="1">
    <citation type="journal article" date="2012" name="BMC Genomics">
        <title>Sequencing the genome of Marssonina brunnea reveals fungus-poplar co-evolution.</title>
        <authorList>
            <person name="Zhu S."/>
            <person name="Cao Y.-Z."/>
            <person name="Jiang C."/>
            <person name="Tan B.-Y."/>
            <person name="Wang Z."/>
            <person name="Feng S."/>
            <person name="Zhang L."/>
            <person name="Su X.-H."/>
            <person name="Brejova B."/>
            <person name="Vinar T."/>
            <person name="Xu M."/>
            <person name="Wang M.-X."/>
            <person name="Zhang S.-G."/>
            <person name="Huang M.-R."/>
            <person name="Wu R."/>
            <person name="Zhou Y."/>
        </authorList>
    </citation>
    <scope>NUCLEOTIDE SEQUENCE [LARGE SCALE GENOMIC DNA]</scope>
    <source>
        <strain evidence="6 7">MB_m1</strain>
    </source>
</reference>
<evidence type="ECO:0000256" key="4">
    <source>
        <dbReference type="ARBA" id="ARBA00015925"/>
    </source>
</evidence>
<dbReference type="OMA" id="RYQNWDW"/>
<dbReference type="OrthoDB" id="201621at2759"/>
<dbReference type="GeneID" id="18760937"/>
<dbReference type="Gene3D" id="3.30.930.10">
    <property type="entry name" value="Bira Bifunctional Protein, Domain 2"/>
    <property type="match status" value="1"/>
</dbReference>
<dbReference type="HOGENOM" id="CLU_022986_3_0_1"/>
<gene>
    <name evidence="6" type="ORF">MBM_05002</name>
</gene>
<dbReference type="EMBL" id="JH921438">
    <property type="protein sequence ID" value="EKD16533.1"/>
    <property type="molecule type" value="Genomic_DNA"/>
</dbReference>
<dbReference type="InterPro" id="IPR004562">
    <property type="entry name" value="LipoylTrfase_LipoateP_Ligase"/>
</dbReference>
<dbReference type="InterPro" id="IPR045864">
    <property type="entry name" value="aa-tRNA-synth_II/BPL/LPL"/>
</dbReference>
<evidence type="ECO:0000259" key="5">
    <source>
        <dbReference type="PROSITE" id="PS51733"/>
    </source>
</evidence>
<dbReference type="CDD" id="cd16443">
    <property type="entry name" value="LplA"/>
    <property type="match status" value="1"/>
</dbReference>
<dbReference type="PROSITE" id="PS51733">
    <property type="entry name" value="BPL_LPL_CATALYTIC"/>
    <property type="match status" value="1"/>
</dbReference>
<dbReference type="GO" id="GO:0009249">
    <property type="term" value="P:protein lipoylation"/>
    <property type="evidence" value="ECO:0007669"/>
    <property type="project" value="InterPro"/>
</dbReference>
<dbReference type="Proteomes" id="UP000006753">
    <property type="component" value="Unassembled WGS sequence"/>
</dbReference>
<evidence type="ECO:0000256" key="2">
    <source>
        <dbReference type="ARBA" id="ARBA00005085"/>
    </source>
</evidence>
<comment type="similarity">
    <text evidence="3">Belongs to the LplA family.</text>
</comment>
<keyword evidence="7" id="KW-1185">Reference proteome</keyword>
<comment type="pathway">
    <text evidence="2">Protein modification; protein lipoylation via exogenous pathway; protein N(6)-(lipoyl)lysine from lipoate: step 2/2.</text>
</comment>
<dbReference type="GO" id="GO:0017118">
    <property type="term" value="F:lipoyltransferase activity"/>
    <property type="evidence" value="ECO:0007669"/>
    <property type="project" value="TreeGrafter"/>
</dbReference>
<evidence type="ECO:0000256" key="3">
    <source>
        <dbReference type="ARBA" id="ARBA00008242"/>
    </source>
</evidence>
<dbReference type="SUPFAM" id="SSF55681">
    <property type="entry name" value="Class II aaRS and biotin synthetases"/>
    <property type="match status" value="1"/>
</dbReference>
<dbReference type="FunCoup" id="K1X799">
    <property type="interactions" value="242"/>
</dbReference>
<dbReference type="KEGG" id="mbe:MBM_05002"/>
<comment type="function">
    <text evidence="1">Catalyzes both the ATP-dependent activation of exogenously supplied lipoate to lipoyl-AMP and the transfer of the activated lipoyl onto the lipoyl domains of lipoate-dependent enzymes.</text>
</comment>
<proteinExistence type="inferred from homology"/>
<sequence>MAPSRGFNILLRQGIWFPQCHARRYSKFVQTATNPFKKSKVYISRSLDPYLNLSIEHYLLQKTPEDSTVLFLYTNRPSVIIGRNQNPWTEVNLGVLRNSDLGVQLVRRRSGGGTVFHDEGNVNYSVIMPTPSFDRDKHAEMVVRGLQSLGVGQARVNERHDIVVDKIIPGGGERPFKISGSAYKLTRLRSVHHGTCLLSSPNIGSISKYLRAPAKPYIRSRGVESVSSKITNVGLENDRFEQAIVEEFGKMYGAFDMTMVHDELKEVPEIKKGFEELMSEDWIYTQTPQFEFSTDGQDGGGGLAEKQQWEWPPEFQLNFTARNGGINEISLKNGDRYLITVSLKGKKLHEIKSWQDALAGPFNKAHMPSRDRSKYRARLGRAIDELLGSGGYDANAYVRD</sequence>
<dbReference type="NCBIfam" id="TIGR00545">
    <property type="entry name" value="lipoyltrans"/>
    <property type="match status" value="1"/>
</dbReference>
<dbReference type="eggNOG" id="KOG3159">
    <property type="taxonomic scope" value="Eukaryota"/>
</dbReference>
<dbReference type="STRING" id="1072389.K1X799"/>
<dbReference type="Pfam" id="PF21948">
    <property type="entry name" value="LplA-B_cat"/>
    <property type="match status" value="1"/>
</dbReference>
<dbReference type="InParanoid" id="K1X799"/>
<organism evidence="6 7">
    <name type="scientific">Marssonina brunnea f. sp. multigermtubi (strain MB_m1)</name>
    <name type="common">Marssonina leaf spot fungus</name>
    <dbReference type="NCBI Taxonomy" id="1072389"/>
    <lineage>
        <taxon>Eukaryota</taxon>
        <taxon>Fungi</taxon>
        <taxon>Dikarya</taxon>
        <taxon>Ascomycota</taxon>
        <taxon>Pezizomycotina</taxon>
        <taxon>Leotiomycetes</taxon>
        <taxon>Helotiales</taxon>
        <taxon>Drepanopezizaceae</taxon>
        <taxon>Drepanopeziza</taxon>
    </lineage>
</organism>
<dbReference type="AlphaFoldDB" id="K1X799"/>
<evidence type="ECO:0000256" key="1">
    <source>
        <dbReference type="ARBA" id="ARBA00003253"/>
    </source>
</evidence>
<name>K1X799_MARBU</name>
<dbReference type="RefSeq" id="XP_007292891.1">
    <property type="nucleotide sequence ID" value="XM_007292829.1"/>
</dbReference>
<dbReference type="GO" id="GO:0005739">
    <property type="term" value="C:mitochondrion"/>
    <property type="evidence" value="ECO:0007669"/>
    <property type="project" value="TreeGrafter"/>
</dbReference>